<dbReference type="OrthoDB" id="6506763at2"/>
<dbReference type="InterPro" id="IPR020449">
    <property type="entry name" value="Tscrpt_reg_AraC-type_HTH"/>
</dbReference>
<evidence type="ECO:0000256" key="1">
    <source>
        <dbReference type="ARBA" id="ARBA00023015"/>
    </source>
</evidence>
<feature type="domain" description="HTH araC/xylS-type" evidence="4">
    <location>
        <begin position="236"/>
        <end position="336"/>
    </location>
</feature>
<dbReference type="GO" id="GO:0000976">
    <property type="term" value="F:transcription cis-regulatory region binding"/>
    <property type="evidence" value="ECO:0007669"/>
    <property type="project" value="TreeGrafter"/>
</dbReference>
<proteinExistence type="predicted"/>
<gene>
    <name evidence="5" type="ORF">EV700_0524</name>
</gene>
<dbReference type="Pfam" id="PF12625">
    <property type="entry name" value="Arabinose_bd"/>
    <property type="match status" value="1"/>
</dbReference>
<evidence type="ECO:0000313" key="6">
    <source>
        <dbReference type="Proteomes" id="UP000292423"/>
    </source>
</evidence>
<dbReference type="PANTHER" id="PTHR47894">
    <property type="entry name" value="HTH-TYPE TRANSCRIPTIONAL REGULATOR GADX"/>
    <property type="match status" value="1"/>
</dbReference>
<dbReference type="InterPro" id="IPR018060">
    <property type="entry name" value="HTH_AraC"/>
</dbReference>
<comment type="caution">
    <text evidence="5">The sequence shown here is derived from an EMBL/GenBank/DDBJ whole genome shotgun (WGS) entry which is preliminary data.</text>
</comment>
<dbReference type="InterPro" id="IPR009057">
    <property type="entry name" value="Homeodomain-like_sf"/>
</dbReference>
<dbReference type="Proteomes" id="UP000292423">
    <property type="component" value="Unassembled WGS sequence"/>
</dbReference>
<dbReference type="AlphaFoldDB" id="A0A4Q7ZBQ8"/>
<sequence>MSPWPERRSISSARILTGLAADYGVTPEQCLRGTGIPVAHLEDNTREIDARQELRIVDNLLDACGGFRPGMGLAAGLRYHLTSYGIWGYALISSPTLRDAIQMGMRYLDLSFAFVRVRFEEEPDRARLVLDSSAIPSACRAFLLERDMACIIALVEDLFGVRMPLQAAWFTGAAPRDLTPFIKTFGVTPLYEQPENAVVFGPSFLDLSIPQANTLTASICETQCRDLLERRKARSGQAGRVREELLRQPRLMPDMETVAARLCMSSRTLRRHLDDEGVSFRQLVDEIRMALAEEMLAIPGMTMEDISARLGYSEVSNFLHAFKRCKGVTPSQYRKGRA</sequence>
<evidence type="ECO:0000256" key="3">
    <source>
        <dbReference type="ARBA" id="ARBA00023163"/>
    </source>
</evidence>
<dbReference type="SUPFAM" id="SSF46689">
    <property type="entry name" value="Homeodomain-like"/>
    <property type="match status" value="1"/>
</dbReference>
<dbReference type="Gene3D" id="1.10.10.60">
    <property type="entry name" value="Homeodomain-like"/>
    <property type="match status" value="1"/>
</dbReference>
<dbReference type="PRINTS" id="PR00032">
    <property type="entry name" value="HTHARAC"/>
</dbReference>
<dbReference type="GO" id="GO:0005829">
    <property type="term" value="C:cytosol"/>
    <property type="evidence" value="ECO:0007669"/>
    <property type="project" value="TreeGrafter"/>
</dbReference>
<dbReference type="EMBL" id="SHKX01000010">
    <property type="protein sequence ID" value="RZU47561.1"/>
    <property type="molecule type" value="Genomic_DNA"/>
</dbReference>
<keyword evidence="3" id="KW-0804">Transcription</keyword>
<keyword evidence="1" id="KW-0805">Transcription regulation</keyword>
<protein>
    <submittedName>
        <fullName evidence="5">AraC family transcriptional regulator</fullName>
    </submittedName>
</protein>
<dbReference type="PROSITE" id="PS00041">
    <property type="entry name" value="HTH_ARAC_FAMILY_1"/>
    <property type="match status" value="1"/>
</dbReference>
<dbReference type="SMART" id="SM00342">
    <property type="entry name" value="HTH_ARAC"/>
    <property type="match status" value="1"/>
</dbReference>
<dbReference type="Pfam" id="PF12833">
    <property type="entry name" value="HTH_18"/>
    <property type="match status" value="1"/>
</dbReference>
<accession>A0A4Q7ZBQ8</accession>
<dbReference type="InterPro" id="IPR018062">
    <property type="entry name" value="HTH_AraC-typ_CS"/>
</dbReference>
<dbReference type="GO" id="GO:0003700">
    <property type="term" value="F:DNA-binding transcription factor activity"/>
    <property type="evidence" value="ECO:0007669"/>
    <property type="project" value="InterPro"/>
</dbReference>
<dbReference type="InterPro" id="IPR032687">
    <property type="entry name" value="AraC-type_N"/>
</dbReference>
<keyword evidence="6" id="KW-1185">Reference proteome</keyword>
<evidence type="ECO:0000256" key="2">
    <source>
        <dbReference type="ARBA" id="ARBA00023125"/>
    </source>
</evidence>
<organism evidence="5 6">
    <name type="scientific">Fluviicoccus keumensis</name>
    <dbReference type="NCBI Taxonomy" id="1435465"/>
    <lineage>
        <taxon>Bacteria</taxon>
        <taxon>Pseudomonadati</taxon>
        <taxon>Pseudomonadota</taxon>
        <taxon>Gammaproteobacteria</taxon>
        <taxon>Moraxellales</taxon>
        <taxon>Moraxellaceae</taxon>
        <taxon>Fluviicoccus</taxon>
    </lineage>
</organism>
<dbReference type="PROSITE" id="PS01124">
    <property type="entry name" value="HTH_ARAC_FAMILY_2"/>
    <property type="match status" value="1"/>
</dbReference>
<evidence type="ECO:0000313" key="5">
    <source>
        <dbReference type="EMBL" id="RZU47561.1"/>
    </source>
</evidence>
<name>A0A4Q7ZBQ8_9GAMM</name>
<keyword evidence="2" id="KW-0238">DNA-binding</keyword>
<evidence type="ECO:0000259" key="4">
    <source>
        <dbReference type="PROSITE" id="PS01124"/>
    </source>
</evidence>
<reference evidence="5 6" key="1">
    <citation type="submission" date="2019-02" db="EMBL/GenBank/DDBJ databases">
        <title>Genomic Encyclopedia of Type Strains, Phase IV (KMG-IV): sequencing the most valuable type-strain genomes for metagenomic binning, comparative biology and taxonomic classification.</title>
        <authorList>
            <person name="Goeker M."/>
        </authorList>
    </citation>
    <scope>NUCLEOTIDE SEQUENCE [LARGE SCALE GENOMIC DNA]</scope>
    <source>
        <strain evidence="5 6">DSM 105135</strain>
    </source>
</reference>
<dbReference type="PANTHER" id="PTHR47894:SF1">
    <property type="entry name" value="HTH-TYPE TRANSCRIPTIONAL REGULATOR VQSM"/>
    <property type="match status" value="1"/>
</dbReference>
<dbReference type="RefSeq" id="WP_130410791.1">
    <property type="nucleotide sequence ID" value="NZ_SHKX01000010.1"/>
</dbReference>